<reference evidence="8" key="1">
    <citation type="submission" date="2023-07" db="EMBL/GenBank/DDBJ databases">
        <title>Fictibacillus sp. isolated from freshwater pond.</title>
        <authorList>
            <person name="Kirdat K."/>
            <person name="Bhat A."/>
            <person name="Mourya A."/>
            <person name="Yadav A."/>
        </authorList>
    </citation>
    <scope>NUCLEOTIDE SEQUENCE</scope>
    <source>
        <strain evidence="8">NE201</strain>
    </source>
</reference>
<organism evidence="8 9">
    <name type="scientific">Fictibacillus fluitans</name>
    <dbReference type="NCBI Taxonomy" id="3058422"/>
    <lineage>
        <taxon>Bacteria</taxon>
        <taxon>Bacillati</taxon>
        <taxon>Bacillota</taxon>
        <taxon>Bacilli</taxon>
        <taxon>Bacillales</taxon>
        <taxon>Fictibacillaceae</taxon>
        <taxon>Fictibacillus</taxon>
    </lineage>
</organism>
<evidence type="ECO:0000313" key="8">
    <source>
        <dbReference type="EMBL" id="MDN4526368.1"/>
    </source>
</evidence>
<keyword evidence="3 6" id="KW-0812">Transmembrane</keyword>
<evidence type="ECO:0000256" key="4">
    <source>
        <dbReference type="ARBA" id="ARBA00022989"/>
    </source>
</evidence>
<dbReference type="EMBL" id="JAUHTR010000010">
    <property type="protein sequence ID" value="MDN4526368.1"/>
    <property type="molecule type" value="Genomic_DNA"/>
</dbReference>
<comment type="subcellular location">
    <subcellularLocation>
        <location evidence="1">Cell membrane</location>
        <topology evidence="1">Single-pass membrane protein</topology>
    </subcellularLocation>
</comment>
<name>A0ABT8I009_9BACL</name>
<dbReference type="RefSeq" id="WP_301167389.1">
    <property type="nucleotide sequence ID" value="NZ_JAUHTR010000010.1"/>
</dbReference>
<sequence length="62" mass="7038">MKFERSRTNNMVSGIIGGLSQNIGLNATILRILFLILLIFTGFFPMGLIYIVLTFVIPKEKY</sequence>
<dbReference type="InterPro" id="IPR052027">
    <property type="entry name" value="PspC"/>
</dbReference>
<dbReference type="Proteomes" id="UP001172721">
    <property type="component" value="Unassembled WGS sequence"/>
</dbReference>
<dbReference type="PANTHER" id="PTHR33885">
    <property type="entry name" value="PHAGE SHOCK PROTEIN C"/>
    <property type="match status" value="1"/>
</dbReference>
<gene>
    <name evidence="8" type="ORF">QYB97_17930</name>
</gene>
<keyword evidence="5 6" id="KW-0472">Membrane</keyword>
<evidence type="ECO:0000259" key="7">
    <source>
        <dbReference type="Pfam" id="PF04024"/>
    </source>
</evidence>
<evidence type="ECO:0000256" key="3">
    <source>
        <dbReference type="ARBA" id="ARBA00022692"/>
    </source>
</evidence>
<protein>
    <submittedName>
        <fullName evidence="8">PspC domain-containing protein</fullName>
    </submittedName>
</protein>
<dbReference type="Pfam" id="PF04024">
    <property type="entry name" value="PspC"/>
    <property type="match status" value="1"/>
</dbReference>
<dbReference type="PANTHER" id="PTHR33885:SF3">
    <property type="entry name" value="PHAGE SHOCK PROTEIN C"/>
    <property type="match status" value="1"/>
</dbReference>
<evidence type="ECO:0000256" key="5">
    <source>
        <dbReference type="ARBA" id="ARBA00023136"/>
    </source>
</evidence>
<evidence type="ECO:0000313" key="9">
    <source>
        <dbReference type="Proteomes" id="UP001172721"/>
    </source>
</evidence>
<dbReference type="InterPro" id="IPR007168">
    <property type="entry name" value="Phageshock_PspC_N"/>
</dbReference>
<evidence type="ECO:0000256" key="2">
    <source>
        <dbReference type="ARBA" id="ARBA00022475"/>
    </source>
</evidence>
<keyword evidence="2" id="KW-1003">Cell membrane</keyword>
<feature type="domain" description="Phage shock protein PspC N-terminal" evidence="7">
    <location>
        <begin position="2"/>
        <end position="60"/>
    </location>
</feature>
<proteinExistence type="predicted"/>
<keyword evidence="9" id="KW-1185">Reference proteome</keyword>
<evidence type="ECO:0000256" key="6">
    <source>
        <dbReference type="SAM" id="Phobius"/>
    </source>
</evidence>
<evidence type="ECO:0000256" key="1">
    <source>
        <dbReference type="ARBA" id="ARBA00004162"/>
    </source>
</evidence>
<feature type="transmembrane region" description="Helical" evidence="6">
    <location>
        <begin position="32"/>
        <end position="57"/>
    </location>
</feature>
<accession>A0ABT8I009</accession>
<comment type="caution">
    <text evidence="8">The sequence shown here is derived from an EMBL/GenBank/DDBJ whole genome shotgun (WGS) entry which is preliminary data.</text>
</comment>
<keyword evidence="4 6" id="KW-1133">Transmembrane helix</keyword>